<evidence type="ECO:0000313" key="9">
    <source>
        <dbReference type="EMBL" id="GEL47513.1"/>
    </source>
</evidence>
<dbReference type="EMBL" id="BJVQ01000039">
    <property type="protein sequence ID" value="GEL47513.1"/>
    <property type="molecule type" value="Genomic_DNA"/>
</dbReference>
<dbReference type="InterPro" id="IPR001525">
    <property type="entry name" value="C5_MeTfrase"/>
</dbReference>
<comment type="caution">
    <text evidence="9">The sequence shown here is derived from an EMBL/GenBank/DDBJ whole genome shotgun (WGS) entry which is preliminary data.</text>
</comment>
<dbReference type="EC" id="2.1.1.37" evidence="7"/>
<dbReference type="PROSITE" id="PS00094">
    <property type="entry name" value="C5_MTASE_1"/>
    <property type="match status" value="1"/>
</dbReference>
<organism evidence="9 11">
    <name type="scientific">Cellulomonas hominis</name>
    <dbReference type="NCBI Taxonomy" id="156981"/>
    <lineage>
        <taxon>Bacteria</taxon>
        <taxon>Bacillati</taxon>
        <taxon>Actinomycetota</taxon>
        <taxon>Actinomycetes</taxon>
        <taxon>Micrococcales</taxon>
        <taxon>Cellulomonadaceae</taxon>
        <taxon>Cellulomonas</taxon>
    </lineage>
</organism>
<comment type="similarity">
    <text evidence="5 6">Belongs to the class I-like SAM-binding methyltransferase superfamily. C5-methyltransferase family.</text>
</comment>
<feature type="compositionally biased region" description="Basic and acidic residues" evidence="8">
    <location>
        <begin position="198"/>
        <end position="218"/>
    </location>
</feature>
<keyword evidence="11" id="KW-1185">Reference proteome</keyword>
<dbReference type="NCBIfam" id="TIGR00675">
    <property type="entry name" value="dcm"/>
    <property type="match status" value="1"/>
</dbReference>
<dbReference type="CDD" id="cd00315">
    <property type="entry name" value="Cyt_C5_DNA_methylase"/>
    <property type="match status" value="1"/>
</dbReference>
<dbReference type="GO" id="GO:0003886">
    <property type="term" value="F:DNA (cytosine-5-)-methyltransferase activity"/>
    <property type="evidence" value="ECO:0007669"/>
    <property type="project" value="UniProtKB-EC"/>
</dbReference>
<evidence type="ECO:0000256" key="4">
    <source>
        <dbReference type="ARBA" id="ARBA00022747"/>
    </source>
</evidence>
<dbReference type="InterPro" id="IPR050750">
    <property type="entry name" value="C5-MTase"/>
</dbReference>
<dbReference type="Gene3D" id="3.90.120.10">
    <property type="entry name" value="DNA Methylase, subunit A, domain 2"/>
    <property type="match status" value="1"/>
</dbReference>
<evidence type="ECO:0000313" key="11">
    <source>
        <dbReference type="Proteomes" id="UP000321723"/>
    </source>
</evidence>
<protein>
    <recommendedName>
        <fullName evidence="7">Cytosine-specific methyltransferase</fullName>
        <ecNumber evidence="7">2.1.1.37</ecNumber>
    </recommendedName>
</protein>
<keyword evidence="2 5" id="KW-0808">Transferase</keyword>
<name>A0A511FE76_9CELL</name>
<evidence type="ECO:0000313" key="12">
    <source>
        <dbReference type="Proteomes" id="UP000564629"/>
    </source>
</evidence>
<reference evidence="9 11" key="1">
    <citation type="submission" date="2019-07" db="EMBL/GenBank/DDBJ databases">
        <title>Whole genome shotgun sequence of Cellulomonas hominis NBRC 16055.</title>
        <authorList>
            <person name="Hosoyama A."/>
            <person name="Uohara A."/>
            <person name="Ohji S."/>
            <person name="Ichikawa N."/>
        </authorList>
    </citation>
    <scope>NUCLEOTIDE SEQUENCE [LARGE SCALE GENOMIC DNA]</scope>
    <source>
        <strain evidence="9 11">NBRC 16055</strain>
    </source>
</reference>
<keyword evidence="1 5" id="KW-0489">Methyltransferase</keyword>
<dbReference type="AlphaFoldDB" id="A0A511FE76"/>
<keyword evidence="4" id="KW-0680">Restriction system</keyword>
<feature type="active site" evidence="5">
    <location>
        <position position="80"/>
    </location>
</feature>
<dbReference type="PANTHER" id="PTHR46098">
    <property type="entry name" value="TRNA (CYTOSINE(38)-C(5))-METHYLTRANSFERASE"/>
    <property type="match status" value="1"/>
</dbReference>
<comment type="catalytic activity">
    <reaction evidence="7">
        <text>a 2'-deoxycytidine in DNA + S-adenosyl-L-methionine = a 5-methyl-2'-deoxycytidine in DNA + S-adenosyl-L-homocysteine + H(+)</text>
        <dbReference type="Rhea" id="RHEA:13681"/>
        <dbReference type="Rhea" id="RHEA-COMP:11369"/>
        <dbReference type="Rhea" id="RHEA-COMP:11370"/>
        <dbReference type="ChEBI" id="CHEBI:15378"/>
        <dbReference type="ChEBI" id="CHEBI:57856"/>
        <dbReference type="ChEBI" id="CHEBI:59789"/>
        <dbReference type="ChEBI" id="CHEBI:85452"/>
        <dbReference type="ChEBI" id="CHEBI:85454"/>
        <dbReference type="EC" id="2.1.1.37"/>
    </reaction>
</comment>
<dbReference type="Proteomes" id="UP000564629">
    <property type="component" value="Unassembled WGS sequence"/>
</dbReference>
<sequence>MGEPEFRFVDLFAGIGGFHAAMKTFGGTCVYAVEMDPRARRVYEANWDHPASGFNVAGDITLDDPAEIPDHEVLCAGFPCQPFSKSGAQRGMDEARGTLFYNIATIIEAKRPLVVLLENVRNLIGPRHAHEWDVIITTLRQLGYHVSRTPAIFSPHLLPARLGGTPQVRERVFITATRSDVLSRIPSDAPGPEPVASMKDRFPLDDGEDSPRFDPKSGTDGWHLRDVLEDDPPVGYGLTSFETHWIDAWDEFVQILRSRDETLPGFPVWAESWRDFREVATLHFPSLAHADTLKPLESVRDGFVPATVTMPHVDRTLPDWKQSHLRNNHALFARHHAPLLEWAYRWGVFRDDVFPASRRKLEWQAQDAPSLWSTVMQLRPSGIRAKKETYLPALVAITQTSIIGRLARRITPRETARLQGLPDSFVFPGQSDATTYKQLGNGVAVGAVAHVFRQHIERDRLLLEDAGRSHLDDDQQRERAARLIKAVAAAPLNPLDVLGRPRELDPTAV</sequence>
<evidence type="ECO:0000256" key="8">
    <source>
        <dbReference type="SAM" id="MobiDB-lite"/>
    </source>
</evidence>
<keyword evidence="3 5" id="KW-0949">S-adenosyl-L-methionine</keyword>
<dbReference type="GO" id="GO:0009307">
    <property type="term" value="P:DNA restriction-modification system"/>
    <property type="evidence" value="ECO:0007669"/>
    <property type="project" value="UniProtKB-KW"/>
</dbReference>
<evidence type="ECO:0000256" key="3">
    <source>
        <dbReference type="ARBA" id="ARBA00022691"/>
    </source>
</evidence>
<dbReference type="GO" id="GO:0032259">
    <property type="term" value="P:methylation"/>
    <property type="evidence" value="ECO:0007669"/>
    <property type="project" value="UniProtKB-KW"/>
</dbReference>
<gene>
    <name evidence="9" type="ORF">CHO01_26290</name>
    <name evidence="10" type="ORF">HNR08_000833</name>
</gene>
<dbReference type="OrthoDB" id="9813719at2"/>
<dbReference type="PRINTS" id="PR00105">
    <property type="entry name" value="C5METTRFRASE"/>
</dbReference>
<evidence type="ECO:0000256" key="6">
    <source>
        <dbReference type="RuleBase" id="RU000416"/>
    </source>
</evidence>
<evidence type="ECO:0000313" key="10">
    <source>
        <dbReference type="EMBL" id="MBB5472097.1"/>
    </source>
</evidence>
<dbReference type="RefSeq" id="WP_146838665.1">
    <property type="nucleotide sequence ID" value="NZ_BJVQ01000039.1"/>
</dbReference>
<accession>A0A511FE76</accession>
<dbReference type="PROSITE" id="PS51679">
    <property type="entry name" value="SAM_MT_C5"/>
    <property type="match status" value="1"/>
</dbReference>
<dbReference type="InterPro" id="IPR029063">
    <property type="entry name" value="SAM-dependent_MTases_sf"/>
</dbReference>
<feature type="region of interest" description="Disordered" evidence="8">
    <location>
        <begin position="185"/>
        <end position="218"/>
    </location>
</feature>
<dbReference type="Proteomes" id="UP000321723">
    <property type="component" value="Unassembled WGS sequence"/>
</dbReference>
<dbReference type="PANTHER" id="PTHR46098:SF1">
    <property type="entry name" value="TRNA (CYTOSINE(38)-C(5))-METHYLTRANSFERASE"/>
    <property type="match status" value="1"/>
</dbReference>
<reference evidence="10 12" key="2">
    <citation type="submission" date="2020-08" db="EMBL/GenBank/DDBJ databases">
        <title>Sequencing the genomes of 1000 actinobacteria strains.</title>
        <authorList>
            <person name="Klenk H.-P."/>
        </authorList>
    </citation>
    <scope>NUCLEOTIDE SEQUENCE [LARGE SCALE GENOMIC DNA]</scope>
    <source>
        <strain evidence="10 12">DSM 9581</strain>
    </source>
</reference>
<dbReference type="EMBL" id="JACHDN010000001">
    <property type="protein sequence ID" value="MBB5472097.1"/>
    <property type="molecule type" value="Genomic_DNA"/>
</dbReference>
<dbReference type="Gene3D" id="3.40.50.150">
    <property type="entry name" value="Vaccinia Virus protein VP39"/>
    <property type="match status" value="1"/>
</dbReference>
<evidence type="ECO:0000256" key="1">
    <source>
        <dbReference type="ARBA" id="ARBA00022603"/>
    </source>
</evidence>
<dbReference type="SUPFAM" id="SSF53335">
    <property type="entry name" value="S-adenosyl-L-methionine-dependent methyltransferases"/>
    <property type="match status" value="1"/>
</dbReference>
<evidence type="ECO:0000256" key="5">
    <source>
        <dbReference type="PROSITE-ProRule" id="PRU01016"/>
    </source>
</evidence>
<evidence type="ECO:0000256" key="2">
    <source>
        <dbReference type="ARBA" id="ARBA00022679"/>
    </source>
</evidence>
<dbReference type="Pfam" id="PF00145">
    <property type="entry name" value="DNA_methylase"/>
    <property type="match status" value="1"/>
</dbReference>
<dbReference type="InterPro" id="IPR018117">
    <property type="entry name" value="C5_DNA_meth_AS"/>
</dbReference>
<evidence type="ECO:0000256" key="7">
    <source>
        <dbReference type="RuleBase" id="RU000417"/>
    </source>
</evidence>
<proteinExistence type="inferred from homology"/>